<dbReference type="RefSeq" id="WP_127082654.1">
    <property type="nucleotide sequence ID" value="NZ_RSCL01000010.1"/>
</dbReference>
<dbReference type="EMBL" id="RSCL01000010">
    <property type="protein sequence ID" value="RUT04679.1"/>
    <property type="molecule type" value="Genomic_DNA"/>
</dbReference>
<reference evidence="1" key="1">
    <citation type="submission" date="2018-12" db="EMBL/GenBank/DDBJ databases">
        <authorList>
            <person name="Will S."/>
            <person name="Neumann-Schaal M."/>
            <person name="Henke P."/>
        </authorList>
    </citation>
    <scope>NUCLEOTIDE SEQUENCE</scope>
    <source>
        <strain evidence="1">PCC 7102</strain>
    </source>
</reference>
<proteinExistence type="predicted"/>
<sequence length="68" mass="8378">MKPNFQEMSLLEIRMYVLEHPDDMEAIRFLFHHPSLKWKTMPRLFKEDGSPIEENIFIAEEEIRRRLF</sequence>
<dbReference type="InterPro" id="IPR054053">
    <property type="entry name" value="DUF6887"/>
</dbReference>
<name>A0A3S1AMI7_9CYAN</name>
<comment type="caution">
    <text evidence="1">The sequence shown here is derived from an EMBL/GenBank/DDBJ whole genome shotgun (WGS) entry which is preliminary data.</text>
</comment>
<dbReference type="AlphaFoldDB" id="A0A3S1AMI7"/>
<evidence type="ECO:0000313" key="1">
    <source>
        <dbReference type="EMBL" id="RUT04679.1"/>
    </source>
</evidence>
<organism evidence="1 2">
    <name type="scientific">Dulcicalothrix desertica PCC 7102</name>
    <dbReference type="NCBI Taxonomy" id="232991"/>
    <lineage>
        <taxon>Bacteria</taxon>
        <taxon>Bacillati</taxon>
        <taxon>Cyanobacteriota</taxon>
        <taxon>Cyanophyceae</taxon>
        <taxon>Nostocales</taxon>
        <taxon>Calotrichaceae</taxon>
        <taxon>Dulcicalothrix</taxon>
    </lineage>
</organism>
<keyword evidence="2" id="KW-1185">Reference proteome</keyword>
<dbReference type="Pfam" id="PF21826">
    <property type="entry name" value="DUF6887"/>
    <property type="match status" value="1"/>
</dbReference>
<evidence type="ECO:0000313" key="2">
    <source>
        <dbReference type="Proteomes" id="UP000271624"/>
    </source>
</evidence>
<protein>
    <submittedName>
        <fullName evidence="1">Uncharacterized protein</fullName>
    </submittedName>
</protein>
<dbReference type="OrthoDB" id="426753at2"/>
<gene>
    <name evidence="1" type="ORF">DSM106972_042480</name>
</gene>
<accession>A0A3S1AMI7</accession>
<dbReference type="Proteomes" id="UP000271624">
    <property type="component" value="Unassembled WGS sequence"/>
</dbReference>
<reference evidence="1" key="2">
    <citation type="journal article" date="2019" name="Genome Biol. Evol.">
        <title>Day and night: Metabolic profiles and evolutionary relationships of six axenic non-marine cyanobacteria.</title>
        <authorList>
            <person name="Will S.E."/>
            <person name="Henke P."/>
            <person name="Boedeker C."/>
            <person name="Huang S."/>
            <person name="Brinkmann H."/>
            <person name="Rohde M."/>
            <person name="Jarek M."/>
            <person name="Friedl T."/>
            <person name="Seufert S."/>
            <person name="Schumacher M."/>
            <person name="Overmann J."/>
            <person name="Neumann-Schaal M."/>
            <person name="Petersen J."/>
        </authorList>
    </citation>
    <scope>NUCLEOTIDE SEQUENCE [LARGE SCALE GENOMIC DNA]</scope>
    <source>
        <strain evidence="1">PCC 7102</strain>
    </source>
</reference>